<reference evidence="2 3" key="1">
    <citation type="submission" date="2019-11" db="EMBL/GenBank/DDBJ databases">
        <title>Whole genome sequence of Oryza granulata.</title>
        <authorList>
            <person name="Li W."/>
        </authorList>
    </citation>
    <scope>NUCLEOTIDE SEQUENCE [LARGE SCALE GENOMIC DNA]</scope>
    <source>
        <strain evidence="3">cv. Menghai</strain>
        <tissue evidence="2">Leaf</tissue>
    </source>
</reference>
<proteinExistence type="predicted"/>
<protein>
    <submittedName>
        <fullName evidence="2">Uncharacterized protein</fullName>
    </submittedName>
</protein>
<dbReference type="Pfam" id="PF25156">
    <property type="entry name" value="PNGase_A_C"/>
    <property type="match status" value="1"/>
</dbReference>
<keyword evidence="3" id="KW-1185">Reference proteome</keyword>
<dbReference type="EMBL" id="SPHZ02000003">
    <property type="protein sequence ID" value="KAF0924875.1"/>
    <property type="molecule type" value="Genomic_DNA"/>
</dbReference>
<dbReference type="OrthoDB" id="1937175at2759"/>
<dbReference type="PANTHER" id="PTHR31104">
    <property type="entry name" value="PEPTIDE-N4-(N-ACETYL-BETA-GLUCOSAMINYL)ASPARAGINE AMIDASE A PROTEIN"/>
    <property type="match status" value="1"/>
</dbReference>
<comment type="caution">
    <text evidence="2">The sequence shown here is derived from an EMBL/GenBank/DDBJ whole genome shotgun (WGS) entry which is preliminary data.</text>
</comment>
<accession>A0A6G1EII5</accession>
<evidence type="ECO:0000313" key="3">
    <source>
        <dbReference type="Proteomes" id="UP000479710"/>
    </source>
</evidence>
<dbReference type="AlphaFoldDB" id="A0A6G1EII5"/>
<dbReference type="InterPro" id="IPR021102">
    <property type="entry name" value="PNGase_A"/>
</dbReference>
<dbReference type="Proteomes" id="UP000479710">
    <property type="component" value="Unassembled WGS sequence"/>
</dbReference>
<name>A0A6G1EII5_9ORYZ</name>
<evidence type="ECO:0000256" key="1">
    <source>
        <dbReference type="SAM" id="MobiDB-lite"/>
    </source>
</evidence>
<sequence>MLDGKAHELGFAVTNAVDVWYVDGNLHLWLDPRSTATTANLVSYDAPRLAANTTSQFDGPNGQYHTTASRRISATGWVESPSHGRITTNATQTFTFENTQSFTSDGTAETENHTTVVHTGVSATDLAGAVLYSQQAHQNFPLYLDVEVVREYHETTVAAGRWWSEPPQRSLRNTQSGSVDVGKRDGKAVSATSRGRRTGAKPPTGATSGT</sequence>
<feature type="region of interest" description="Disordered" evidence="1">
    <location>
        <begin position="167"/>
        <end position="210"/>
    </location>
</feature>
<evidence type="ECO:0000313" key="2">
    <source>
        <dbReference type="EMBL" id="KAF0924875.1"/>
    </source>
</evidence>
<organism evidence="2 3">
    <name type="scientific">Oryza meyeriana var. granulata</name>
    <dbReference type="NCBI Taxonomy" id="110450"/>
    <lineage>
        <taxon>Eukaryota</taxon>
        <taxon>Viridiplantae</taxon>
        <taxon>Streptophyta</taxon>
        <taxon>Embryophyta</taxon>
        <taxon>Tracheophyta</taxon>
        <taxon>Spermatophyta</taxon>
        <taxon>Magnoliopsida</taxon>
        <taxon>Liliopsida</taxon>
        <taxon>Poales</taxon>
        <taxon>Poaceae</taxon>
        <taxon>BOP clade</taxon>
        <taxon>Oryzoideae</taxon>
        <taxon>Oryzeae</taxon>
        <taxon>Oryzinae</taxon>
        <taxon>Oryza</taxon>
        <taxon>Oryza meyeriana</taxon>
    </lineage>
</organism>
<gene>
    <name evidence="2" type="ORF">E2562_014959</name>
</gene>